<evidence type="ECO:0000313" key="2">
    <source>
        <dbReference type="Proteomes" id="UP000225972"/>
    </source>
</evidence>
<evidence type="ECO:0000313" key="1">
    <source>
        <dbReference type="EMBL" id="SMX28081.1"/>
    </source>
</evidence>
<dbReference type="EMBL" id="FXXP01000002">
    <property type="protein sequence ID" value="SMX28081.1"/>
    <property type="molecule type" value="Genomic_DNA"/>
</dbReference>
<name>A0A238JBJ8_9RHOB</name>
<dbReference type="Proteomes" id="UP000225972">
    <property type="component" value="Unassembled WGS sequence"/>
</dbReference>
<dbReference type="OrthoDB" id="7929427at2"/>
<dbReference type="AlphaFoldDB" id="A0A238JBJ8"/>
<gene>
    <name evidence="1" type="ORF">TRP8649_02194</name>
</gene>
<proteinExistence type="predicted"/>
<dbReference type="RefSeq" id="WP_099245176.1">
    <property type="nucleotide sequence ID" value="NZ_FXXP01000002.1"/>
</dbReference>
<keyword evidence="2" id="KW-1185">Reference proteome</keyword>
<protein>
    <submittedName>
        <fullName evidence="1">Uncharacterized protein</fullName>
    </submittedName>
</protein>
<accession>A0A238JBJ8</accession>
<organism evidence="1 2">
    <name type="scientific">Pelagimonas phthalicica</name>
    <dbReference type="NCBI Taxonomy" id="1037362"/>
    <lineage>
        <taxon>Bacteria</taxon>
        <taxon>Pseudomonadati</taxon>
        <taxon>Pseudomonadota</taxon>
        <taxon>Alphaproteobacteria</taxon>
        <taxon>Rhodobacterales</taxon>
        <taxon>Roseobacteraceae</taxon>
        <taxon>Pelagimonas</taxon>
    </lineage>
</organism>
<reference evidence="2" key="1">
    <citation type="submission" date="2017-05" db="EMBL/GenBank/DDBJ databases">
        <authorList>
            <person name="Rodrigo-Torres L."/>
            <person name="Arahal R. D."/>
            <person name="Lucena T."/>
        </authorList>
    </citation>
    <scope>NUCLEOTIDE SEQUENCE [LARGE SCALE GENOMIC DNA]</scope>
    <source>
        <strain evidence="2">CECT 8649</strain>
    </source>
</reference>
<sequence>MTLALLPVLASAQTNPAAQNAPVAQSALPPKIESAPLDAPGPGAVGLLPSTRSGLPASLWRGSSPETLSNLVKAIDPPVPALRDLMRNLMLAEADPPADGQASVDHLVLRLDWLLENGAVDEALAMLDIVGADEPDLFTRWANLNLLVGDPAPVCRRLLSRPRLSADFSLRIFCTARSGDWNRAALILRSAETLGELDGRRAELLSRFLDPEFAEGGPALLPPVRPTPLEFRLFEALGEPLPTAPLPLQFSVLDLPGDNGWRAQIEAAERLARVGSLPPNRLLGLYSLRQPAASGGVWDRVSALQDFENALLRGRSDTVSETLLRVWPQMRSARLLDTFADLFGEALSAQDLSGRAQVLAQRAAFLSPKFEELAQQLPQDRPDVRFFTAIARGLAPDSNDLPDLPHVRAVAAGFAEDAQMPPALQEQSKAGRLGEVILRAIALFSSGAQGNSQDLSDALASLRALGLESSARQAALQLVILDAERARR</sequence>